<reference evidence="2" key="1">
    <citation type="journal article" date="2019" name="Int. J. Syst. Evol. Microbiol.">
        <title>The Global Catalogue of Microorganisms (GCM) 10K type strain sequencing project: providing services to taxonomists for standard genome sequencing and annotation.</title>
        <authorList>
            <consortium name="The Broad Institute Genomics Platform"/>
            <consortium name="The Broad Institute Genome Sequencing Center for Infectious Disease"/>
            <person name="Wu L."/>
            <person name="Ma J."/>
        </authorList>
    </citation>
    <scope>NUCLEOTIDE SEQUENCE [LARGE SCALE GENOMIC DNA]</scope>
    <source>
        <strain evidence="2">JCM 14718</strain>
    </source>
</reference>
<evidence type="ECO:0000313" key="2">
    <source>
        <dbReference type="Proteomes" id="UP001500618"/>
    </source>
</evidence>
<organism evidence="1 2">
    <name type="scientific">Fodinicola feengrottensis</name>
    <dbReference type="NCBI Taxonomy" id="435914"/>
    <lineage>
        <taxon>Bacteria</taxon>
        <taxon>Bacillati</taxon>
        <taxon>Actinomycetota</taxon>
        <taxon>Actinomycetes</taxon>
        <taxon>Mycobacteriales</taxon>
        <taxon>Fodinicola</taxon>
    </lineage>
</organism>
<protein>
    <submittedName>
        <fullName evidence="1">Uncharacterized protein</fullName>
    </submittedName>
</protein>
<gene>
    <name evidence="1" type="ORF">GCM10009765_36700</name>
</gene>
<sequence>MGYWFEIFFLALNPMGFGVSGADRVPLPSGRDGKIVTMVRDRRFPRPAGAAIDACSATV</sequence>
<proteinExistence type="predicted"/>
<keyword evidence="2" id="KW-1185">Reference proteome</keyword>
<accession>A0ABP4T8I0</accession>
<dbReference type="Proteomes" id="UP001500618">
    <property type="component" value="Unassembled WGS sequence"/>
</dbReference>
<comment type="caution">
    <text evidence="1">The sequence shown here is derived from an EMBL/GenBank/DDBJ whole genome shotgun (WGS) entry which is preliminary data.</text>
</comment>
<evidence type="ECO:0000313" key="1">
    <source>
        <dbReference type="EMBL" id="GAA1683979.1"/>
    </source>
</evidence>
<name>A0ABP4T8I0_9ACTN</name>
<dbReference type="EMBL" id="BAAANY010000012">
    <property type="protein sequence ID" value="GAA1683979.1"/>
    <property type="molecule type" value="Genomic_DNA"/>
</dbReference>